<accession>A0A8S5UVB4</accession>
<sequence>MPEFRRLTYKTPDGAWGIESVSLLSCPARLYGAAKKLCDMESLCEDVCRAKDAELTLDALQELVDKGLGGRFIDLRRALEGVEL</sequence>
<organism evidence="1">
    <name type="scientific">Siphoviridae sp. ctwfx1</name>
    <dbReference type="NCBI Taxonomy" id="2825732"/>
    <lineage>
        <taxon>Viruses</taxon>
        <taxon>Duplodnaviria</taxon>
        <taxon>Heunggongvirae</taxon>
        <taxon>Uroviricota</taxon>
        <taxon>Caudoviricetes</taxon>
    </lineage>
</organism>
<dbReference type="EMBL" id="BK016147">
    <property type="protein sequence ID" value="DAF98424.1"/>
    <property type="molecule type" value="Genomic_DNA"/>
</dbReference>
<proteinExistence type="predicted"/>
<protein>
    <submittedName>
        <fullName evidence="1">Uncharacterized protein</fullName>
    </submittedName>
</protein>
<name>A0A8S5UVB4_9CAUD</name>
<evidence type="ECO:0000313" key="1">
    <source>
        <dbReference type="EMBL" id="DAF98424.1"/>
    </source>
</evidence>
<reference evidence="1" key="1">
    <citation type="journal article" date="2021" name="Proc. Natl. Acad. Sci. U.S.A.">
        <title>A Catalog of Tens of Thousands of Viruses from Human Metagenomes Reveals Hidden Associations with Chronic Diseases.</title>
        <authorList>
            <person name="Tisza M.J."/>
            <person name="Buck C.B."/>
        </authorList>
    </citation>
    <scope>NUCLEOTIDE SEQUENCE</scope>
    <source>
        <strain evidence="1">Ctwfx1</strain>
    </source>
</reference>